<evidence type="ECO:0000313" key="2">
    <source>
        <dbReference type="Proteomes" id="UP000198584"/>
    </source>
</evidence>
<dbReference type="EMBL" id="FNQR01000015">
    <property type="protein sequence ID" value="SEB07183.1"/>
    <property type="molecule type" value="Genomic_DNA"/>
</dbReference>
<reference evidence="2" key="1">
    <citation type="submission" date="2016-10" db="EMBL/GenBank/DDBJ databases">
        <authorList>
            <person name="Varghese N."/>
            <person name="Submissions S."/>
        </authorList>
    </citation>
    <scope>NUCLEOTIDE SEQUENCE [LARGE SCALE GENOMIC DNA]</scope>
    <source>
        <strain evidence="2">CCM7597</strain>
    </source>
</reference>
<name>A0A1H4GC27_9BACI</name>
<dbReference type="OrthoDB" id="2360619at2"/>
<organism evidence="1 2">
    <name type="scientific">Thalassobacillus cyri</name>
    <dbReference type="NCBI Taxonomy" id="571932"/>
    <lineage>
        <taxon>Bacteria</taxon>
        <taxon>Bacillati</taxon>
        <taxon>Bacillota</taxon>
        <taxon>Bacilli</taxon>
        <taxon>Bacillales</taxon>
        <taxon>Bacillaceae</taxon>
        <taxon>Thalassobacillus</taxon>
    </lineage>
</organism>
<gene>
    <name evidence="1" type="ORF">SAMN05421743_11527</name>
</gene>
<accession>A0A1H4GC27</accession>
<dbReference type="STRING" id="571932.SAMN05421743_11527"/>
<evidence type="ECO:0000313" key="1">
    <source>
        <dbReference type="EMBL" id="SEB07183.1"/>
    </source>
</evidence>
<dbReference type="Proteomes" id="UP000198584">
    <property type="component" value="Unassembled WGS sequence"/>
</dbReference>
<dbReference type="AlphaFoldDB" id="A0A1H4GC27"/>
<proteinExistence type="predicted"/>
<keyword evidence="2" id="KW-1185">Reference proteome</keyword>
<protein>
    <submittedName>
        <fullName evidence="1">Uncharacterized protein</fullName>
    </submittedName>
</protein>
<sequence>MLSFEQKISILEGFTELTRKDVSLGRVNFHFYGSVFDKTIVAYHIHPNGNGFVYTGDMEGFASNQKGLVNVRDYDETELRNIVKASIANLSSDAEISHQQVWKGPENESLLLVQEDYFWNIYTNDMLEESFETYNEAEAYLKEEGFIRQ</sequence>
<dbReference type="RefSeq" id="WP_093045956.1">
    <property type="nucleotide sequence ID" value="NZ_FNQR01000015.1"/>
</dbReference>